<protein>
    <submittedName>
        <fullName evidence="1">Uncharacterized protein</fullName>
    </submittedName>
</protein>
<evidence type="ECO:0000313" key="1">
    <source>
        <dbReference type="EMBL" id="BDV41998.1"/>
    </source>
</evidence>
<name>A0ABN6VP92_9BACT</name>
<reference evidence="1 2" key="1">
    <citation type="submission" date="2022-12" db="EMBL/GenBank/DDBJ databases">
        <title>Polyphasic characterization of Geotalea uranireducens NIT-SL11 newly isolated from a complex of sewage sludge and microbially reduced graphene oxide.</title>
        <authorList>
            <person name="Xie L."/>
            <person name="Yoshida N."/>
            <person name="Meng L."/>
        </authorList>
    </citation>
    <scope>NUCLEOTIDE SEQUENCE [LARGE SCALE GENOMIC DNA]</scope>
    <source>
        <strain evidence="1 2">NIT-SL11</strain>
    </source>
</reference>
<keyword evidence="2" id="KW-1185">Reference proteome</keyword>
<dbReference type="Proteomes" id="UP001317705">
    <property type="component" value="Chromosome"/>
</dbReference>
<evidence type="ECO:0000313" key="2">
    <source>
        <dbReference type="Proteomes" id="UP001317705"/>
    </source>
</evidence>
<proteinExistence type="predicted"/>
<gene>
    <name evidence="1" type="ORF">GURASL_09210</name>
</gene>
<organism evidence="1 2">
    <name type="scientific">Geotalea uraniireducens</name>
    <dbReference type="NCBI Taxonomy" id="351604"/>
    <lineage>
        <taxon>Bacteria</taxon>
        <taxon>Pseudomonadati</taxon>
        <taxon>Thermodesulfobacteriota</taxon>
        <taxon>Desulfuromonadia</taxon>
        <taxon>Geobacterales</taxon>
        <taxon>Geobacteraceae</taxon>
        <taxon>Geotalea</taxon>
    </lineage>
</organism>
<sequence>MASITASQIESGWPLPFRSTISTRWALTEKPRAVSMLIMAKLYHIREDCQGWRRAHRYRSDGEMTAGR</sequence>
<dbReference type="EMBL" id="AP027151">
    <property type="protein sequence ID" value="BDV41998.1"/>
    <property type="molecule type" value="Genomic_DNA"/>
</dbReference>
<accession>A0ABN6VP92</accession>